<accession>A0A6C0GG51</accession>
<protein>
    <submittedName>
        <fullName evidence="2">Uncharacterized protein</fullName>
    </submittedName>
</protein>
<gene>
    <name evidence="2" type="ORF">GXP67_10165</name>
</gene>
<reference evidence="2 3" key="1">
    <citation type="submission" date="2020-01" db="EMBL/GenBank/DDBJ databases">
        <authorList>
            <person name="Kim M.K."/>
        </authorList>
    </citation>
    <scope>NUCLEOTIDE SEQUENCE [LARGE SCALE GENOMIC DNA]</scope>
    <source>
        <strain evidence="2 3">172606-1</strain>
    </source>
</reference>
<dbReference type="Proteomes" id="UP000480178">
    <property type="component" value="Chromosome"/>
</dbReference>
<evidence type="ECO:0000256" key="1">
    <source>
        <dbReference type="SAM" id="Phobius"/>
    </source>
</evidence>
<dbReference type="EMBL" id="CP048222">
    <property type="protein sequence ID" value="QHT66986.1"/>
    <property type="molecule type" value="Genomic_DNA"/>
</dbReference>
<name>A0A6C0GG51_9BACT</name>
<keyword evidence="1" id="KW-0812">Transmembrane</keyword>
<keyword evidence="3" id="KW-1185">Reference proteome</keyword>
<keyword evidence="1" id="KW-1133">Transmembrane helix</keyword>
<dbReference type="RefSeq" id="WP_162443030.1">
    <property type="nucleotide sequence ID" value="NZ_CP048222.1"/>
</dbReference>
<proteinExistence type="predicted"/>
<evidence type="ECO:0000313" key="2">
    <source>
        <dbReference type="EMBL" id="QHT66986.1"/>
    </source>
</evidence>
<keyword evidence="1" id="KW-0472">Membrane</keyword>
<dbReference type="AlphaFoldDB" id="A0A6C0GG51"/>
<sequence>MKPEAFDHFCRTKIEQLHELPELDWDEKGAWQKLNIKLSKNYRIFTFTAIALVLAVLLLGISWNYEDRETHLTVANKKTLQTRKLQAKQFFRRPLQGADTLIRVKADVKNTLQPVVHTPIQEKDPILPLPQPIGITTLPAPDSIINTISTKPDTLVPQMLTQPEDSLQATLTNTSRKTYRNTPDIEVYSSVDSDNHSAGFKYVKPLSPRFSLVYGLYAAKTYKPYINMEMHTDSRDVIGLHMPVQIRYYLLPPENRFTVFLYAGLTGALPLSGVTTATYPAMRFETGAEARYRLWESKDGSSKGFLFFRMPLYNRTILNYHYNHADWRIKDNHGLDLGGTSR</sequence>
<dbReference type="KEGG" id="rhoz:GXP67_10165"/>
<organism evidence="2 3">
    <name type="scientific">Rhodocytophaga rosea</name>
    <dbReference type="NCBI Taxonomy" id="2704465"/>
    <lineage>
        <taxon>Bacteria</taxon>
        <taxon>Pseudomonadati</taxon>
        <taxon>Bacteroidota</taxon>
        <taxon>Cytophagia</taxon>
        <taxon>Cytophagales</taxon>
        <taxon>Rhodocytophagaceae</taxon>
        <taxon>Rhodocytophaga</taxon>
    </lineage>
</organism>
<evidence type="ECO:0000313" key="3">
    <source>
        <dbReference type="Proteomes" id="UP000480178"/>
    </source>
</evidence>
<feature type="transmembrane region" description="Helical" evidence="1">
    <location>
        <begin position="42"/>
        <end position="63"/>
    </location>
</feature>